<dbReference type="InterPro" id="IPR029058">
    <property type="entry name" value="AB_hydrolase_fold"/>
</dbReference>
<feature type="domain" description="Peptidase S9 prolyl oligopeptidase catalytic" evidence="3">
    <location>
        <begin position="445"/>
        <end position="648"/>
    </location>
</feature>
<organism evidence="5 6">
    <name type="scientific">Usitatibacter rugosus</name>
    <dbReference type="NCBI Taxonomy" id="2732067"/>
    <lineage>
        <taxon>Bacteria</taxon>
        <taxon>Pseudomonadati</taxon>
        <taxon>Pseudomonadota</taxon>
        <taxon>Betaproteobacteria</taxon>
        <taxon>Nitrosomonadales</taxon>
        <taxon>Usitatibacteraceae</taxon>
        <taxon>Usitatibacter</taxon>
    </lineage>
</organism>
<keyword evidence="6" id="KW-1185">Reference proteome</keyword>
<gene>
    <name evidence="5" type="primary">dapb3_2</name>
    <name evidence="5" type="ORF">DSM104443_03870</name>
</gene>
<dbReference type="InterPro" id="IPR011042">
    <property type="entry name" value="6-blade_b-propeller_TolB-like"/>
</dbReference>
<evidence type="ECO:0000313" key="5">
    <source>
        <dbReference type="EMBL" id="QJR12777.1"/>
    </source>
</evidence>
<evidence type="ECO:0000259" key="3">
    <source>
        <dbReference type="Pfam" id="PF00326"/>
    </source>
</evidence>
<dbReference type="AlphaFoldDB" id="A0A6M4H4D4"/>
<dbReference type="PANTHER" id="PTHR42776">
    <property type="entry name" value="SERINE PEPTIDASE S9 FAMILY MEMBER"/>
    <property type="match status" value="1"/>
</dbReference>
<dbReference type="InterPro" id="IPR001375">
    <property type="entry name" value="Peptidase_S9_cat"/>
</dbReference>
<dbReference type="Gene3D" id="3.40.50.1820">
    <property type="entry name" value="alpha/beta hydrolase"/>
    <property type="match status" value="1"/>
</dbReference>
<evidence type="ECO:0000313" key="6">
    <source>
        <dbReference type="Proteomes" id="UP000501534"/>
    </source>
</evidence>
<dbReference type="PANTHER" id="PTHR42776:SF27">
    <property type="entry name" value="DIPEPTIDYL PEPTIDASE FAMILY MEMBER 6"/>
    <property type="match status" value="1"/>
</dbReference>
<dbReference type="Proteomes" id="UP000501534">
    <property type="component" value="Chromosome"/>
</dbReference>
<dbReference type="EMBL" id="CP053069">
    <property type="protein sequence ID" value="QJR12777.1"/>
    <property type="molecule type" value="Genomic_DNA"/>
</dbReference>
<dbReference type="GO" id="GO:0006508">
    <property type="term" value="P:proteolysis"/>
    <property type="evidence" value="ECO:0007669"/>
    <property type="project" value="InterPro"/>
</dbReference>
<keyword evidence="5" id="KW-0031">Aminopeptidase</keyword>
<keyword evidence="1 5" id="KW-0378">Hydrolase</keyword>
<dbReference type="GO" id="GO:0004252">
    <property type="term" value="F:serine-type endopeptidase activity"/>
    <property type="evidence" value="ECO:0007669"/>
    <property type="project" value="InterPro"/>
</dbReference>
<name>A0A6M4H4D4_9PROT</name>
<evidence type="ECO:0000256" key="1">
    <source>
        <dbReference type="ARBA" id="ARBA00022801"/>
    </source>
</evidence>
<evidence type="ECO:0000259" key="4">
    <source>
        <dbReference type="Pfam" id="PF02897"/>
    </source>
</evidence>
<sequence length="650" mass="72410">MIRRALMAAALATTATAFAQEDVLKPNPNLIVDGVPPIPMETMRKVAPYNDFKPSRLYSWHPIRREMILGQRLKNTMQVHRVSEPGAPLEPLTDFRDGVPGAAYQPTTGEYFIFPRAEGGNETFRLHRYDVATKAVTAFTSETERAGGLTVARKGNLVAYSTQPVDRNNPDKKVWTKIHTIDPLKPQTDKVIATLDGGGWFNFAFSEDAKQLAFVEYRSAADSDLWVMDVATGKKRKVSRAAKGETVSWSKPRFAKDGKALFATNDRGSEFQRLVYLPLNGGKELPLTQDKYDVDDFDISFDANRIAFITNESGSHVLRFIDLATRKELPRPPLFDGVISGLEWRPKSDEVGFTITSARSAGDVFSYDVKANKLARWTNGNNPALNTSQFAEPILVKWKSFDGLQISGFLYRPPAKFTGKRPVVINVHGGPEAQARAGFIGNANYLVNELGVALIYPNVRGSSGFGKTFLTLDDGRKRVDSVKDLGALLDWIKDQPDLDADRVQIRGGSYGGYMTLASAYLLSDRIAGAISIVGISNFVTFLERTESYRRDLRRVEYGDERDPEMRKHLEEISPLNHTAEMKKPLFVVQGYNDPRVPYTEAEQITGQMKQAGTPVWFLMAKDEGHGFAKKDNTDFLLAATVEFTKATLLK</sequence>
<dbReference type="EC" id="3.4.14.-" evidence="5"/>
<dbReference type="RefSeq" id="WP_212756798.1">
    <property type="nucleotide sequence ID" value="NZ_CP053069.1"/>
</dbReference>
<dbReference type="Pfam" id="PF02897">
    <property type="entry name" value="Peptidase_S9_N"/>
    <property type="match status" value="1"/>
</dbReference>
<dbReference type="Pfam" id="PF00326">
    <property type="entry name" value="Peptidase_S9"/>
    <property type="match status" value="1"/>
</dbReference>
<feature type="signal peptide" evidence="2">
    <location>
        <begin position="1"/>
        <end position="19"/>
    </location>
</feature>
<reference evidence="5 6" key="1">
    <citation type="submission" date="2020-04" db="EMBL/GenBank/DDBJ databases">
        <title>Usitatibacter rugosus gen. nov., sp. nov. and Usitatibacter palustris sp. nov., novel members of Usitatibacteraceae fam. nov. within the order Nitrosomonadales isolated from soil.</title>
        <authorList>
            <person name="Huber K.J."/>
            <person name="Neumann-Schaal M."/>
            <person name="Geppert A."/>
            <person name="Luckner M."/>
            <person name="Wanner G."/>
            <person name="Overmann J."/>
        </authorList>
    </citation>
    <scope>NUCLEOTIDE SEQUENCE [LARGE SCALE GENOMIC DNA]</scope>
    <source>
        <strain evidence="5 6">0125_3</strain>
    </source>
</reference>
<feature type="chain" id="PRO_5026795097" evidence="2">
    <location>
        <begin position="20"/>
        <end position="650"/>
    </location>
</feature>
<proteinExistence type="predicted"/>
<dbReference type="SUPFAM" id="SSF53474">
    <property type="entry name" value="alpha/beta-Hydrolases"/>
    <property type="match status" value="1"/>
</dbReference>
<keyword evidence="2" id="KW-0732">Signal</keyword>
<dbReference type="InterPro" id="IPR023302">
    <property type="entry name" value="Pept_S9A_N"/>
</dbReference>
<dbReference type="Gene3D" id="2.120.10.30">
    <property type="entry name" value="TolB, C-terminal domain"/>
    <property type="match status" value="1"/>
</dbReference>
<feature type="domain" description="Peptidase S9A N-terminal" evidence="4">
    <location>
        <begin position="106"/>
        <end position="376"/>
    </location>
</feature>
<keyword evidence="5" id="KW-0645">Protease</keyword>
<accession>A0A6M4H4D4</accession>
<dbReference type="KEGG" id="uru:DSM104443_03870"/>
<protein>
    <submittedName>
        <fullName evidence="5">Dipeptidyl aminopeptidase BIII</fullName>
        <ecNumber evidence="5">3.4.14.-</ecNumber>
    </submittedName>
</protein>
<evidence type="ECO:0000256" key="2">
    <source>
        <dbReference type="SAM" id="SignalP"/>
    </source>
</evidence>
<dbReference type="GO" id="GO:0004177">
    <property type="term" value="F:aminopeptidase activity"/>
    <property type="evidence" value="ECO:0007669"/>
    <property type="project" value="UniProtKB-KW"/>
</dbReference>
<dbReference type="SUPFAM" id="SSF82171">
    <property type="entry name" value="DPP6 N-terminal domain-like"/>
    <property type="match status" value="1"/>
</dbReference>